<organism evidence="2 3">
    <name type="scientific">Pseudoduganella guangdongensis</name>
    <dbReference type="NCBI Taxonomy" id="2692179"/>
    <lineage>
        <taxon>Bacteria</taxon>
        <taxon>Pseudomonadati</taxon>
        <taxon>Pseudomonadota</taxon>
        <taxon>Betaproteobacteria</taxon>
        <taxon>Burkholderiales</taxon>
        <taxon>Oxalobacteraceae</taxon>
        <taxon>Telluria group</taxon>
        <taxon>Pseudoduganella</taxon>
    </lineage>
</organism>
<dbReference type="RefSeq" id="WP_161025894.1">
    <property type="nucleotide sequence ID" value="NZ_WWCJ01000008.1"/>
</dbReference>
<evidence type="ECO:0000313" key="1">
    <source>
        <dbReference type="EMBL" id="MYN02904.1"/>
    </source>
</evidence>
<name>A0A6N9HII5_9BURK</name>
<dbReference type="EMBL" id="WWCJ01000008">
    <property type="protein sequence ID" value="MYN02904.1"/>
    <property type="molecule type" value="Genomic_DNA"/>
</dbReference>
<dbReference type="AlphaFoldDB" id="A0A6N9HII5"/>
<gene>
    <name evidence="1" type="ORF">GTP41_12415</name>
    <name evidence="2" type="ORF">GTP41_14530</name>
</gene>
<evidence type="ECO:0000313" key="2">
    <source>
        <dbReference type="EMBL" id="MYN03310.1"/>
    </source>
</evidence>
<dbReference type="EMBL" id="WWCJ01000009">
    <property type="protein sequence ID" value="MYN03310.1"/>
    <property type="molecule type" value="Genomic_DNA"/>
</dbReference>
<accession>A0A6N9HII5</accession>
<reference evidence="2 3" key="1">
    <citation type="submission" date="2019-12" db="EMBL/GenBank/DDBJ databases">
        <title>Novel species isolated from a subtropical stream in China.</title>
        <authorList>
            <person name="Lu H."/>
        </authorList>
    </citation>
    <scope>NUCLEOTIDE SEQUENCE [LARGE SCALE GENOMIC DNA]</scope>
    <source>
        <strain evidence="2 3">DS3</strain>
    </source>
</reference>
<evidence type="ECO:0000313" key="3">
    <source>
        <dbReference type="Proteomes" id="UP000448575"/>
    </source>
</evidence>
<protein>
    <submittedName>
        <fullName evidence="2">Uncharacterized protein</fullName>
    </submittedName>
</protein>
<sequence length="85" mass="9975">MISKEEAPVEWAMLMYELDDAREHLEKMMDSMTADPEFDESVFRVELGHIFSHLNRAWHRRNVIGELEGHAWDEASKFPTDLDPS</sequence>
<dbReference type="Proteomes" id="UP000448575">
    <property type="component" value="Unassembled WGS sequence"/>
</dbReference>
<proteinExistence type="predicted"/>
<keyword evidence="3" id="KW-1185">Reference proteome</keyword>
<comment type="caution">
    <text evidence="2">The sequence shown here is derived from an EMBL/GenBank/DDBJ whole genome shotgun (WGS) entry which is preliminary data.</text>
</comment>